<reference evidence="2 3" key="1">
    <citation type="submission" date="2017-07" db="EMBL/GenBank/DDBJ databases">
        <title>Genome sequence of the Sordaria macrospora wild type strain R19027.</title>
        <authorList>
            <person name="Nowrousian M."/>
            <person name="Teichert I."/>
            <person name="Kueck U."/>
        </authorList>
    </citation>
    <scope>NUCLEOTIDE SEQUENCE [LARGE SCALE GENOMIC DNA]</scope>
    <source>
        <strain evidence="2 3">R19027</strain>
        <tissue evidence="2">Mycelium</tissue>
    </source>
</reference>
<accession>A0A8S8ZY28</accession>
<sequence>MPGVIGIIICNGTNPPRRRKGDPLPKNGDSIPKEKTLNPLALAFIPKGLEPTPPSSANSSPSSTKADVSVLPGYKSLKGNRYHLPHMGPCSYNIDAVWRPVSSMHHPSSQGVYNQGHHRQASYGSASSGMHGFYQGAYTAYQPTPAAAAATNESHMSFSRNIYREVMAELNNPSPPRHFVYQQAPFYYPPTSGQTC</sequence>
<evidence type="ECO:0000313" key="3">
    <source>
        <dbReference type="Proteomes" id="UP000433876"/>
    </source>
</evidence>
<proteinExistence type="predicted"/>
<name>A0A8S8ZY28_SORMA</name>
<dbReference type="EMBL" id="NMPR01000042">
    <property type="protein sequence ID" value="KAA8633145.1"/>
    <property type="molecule type" value="Genomic_DNA"/>
</dbReference>
<evidence type="ECO:0000256" key="1">
    <source>
        <dbReference type="SAM" id="MobiDB-lite"/>
    </source>
</evidence>
<gene>
    <name evidence="2" type="ORF">SMACR_01178</name>
</gene>
<comment type="caution">
    <text evidence="2">The sequence shown here is derived from an EMBL/GenBank/DDBJ whole genome shotgun (WGS) entry which is preliminary data.</text>
</comment>
<dbReference type="AlphaFoldDB" id="A0A8S8ZY28"/>
<organism evidence="2 3">
    <name type="scientific">Sordaria macrospora</name>
    <dbReference type="NCBI Taxonomy" id="5147"/>
    <lineage>
        <taxon>Eukaryota</taxon>
        <taxon>Fungi</taxon>
        <taxon>Dikarya</taxon>
        <taxon>Ascomycota</taxon>
        <taxon>Pezizomycotina</taxon>
        <taxon>Sordariomycetes</taxon>
        <taxon>Sordariomycetidae</taxon>
        <taxon>Sordariales</taxon>
        <taxon>Sordariaceae</taxon>
        <taxon>Sordaria</taxon>
    </lineage>
</organism>
<protein>
    <submittedName>
        <fullName evidence="2">Uncharacterized protein</fullName>
    </submittedName>
</protein>
<dbReference type="Proteomes" id="UP000433876">
    <property type="component" value="Unassembled WGS sequence"/>
</dbReference>
<dbReference type="OMA" id="CNGTNPP"/>
<dbReference type="VEuPathDB" id="FungiDB:SMAC_01178"/>
<evidence type="ECO:0000313" key="2">
    <source>
        <dbReference type="EMBL" id="KAA8633145.1"/>
    </source>
</evidence>
<feature type="region of interest" description="Disordered" evidence="1">
    <location>
        <begin position="11"/>
        <end position="68"/>
    </location>
</feature>